<reference evidence="3" key="1">
    <citation type="submission" date="2025-08" db="UniProtKB">
        <authorList>
            <consortium name="RefSeq"/>
        </authorList>
    </citation>
    <scope>IDENTIFICATION</scope>
</reference>
<keyword evidence="2" id="KW-1185">Reference proteome</keyword>
<dbReference type="SMART" id="SM00349">
    <property type="entry name" value="KRAB"/>
    <property type="match status" value="1"/>
</dbReference>
<dbReference type="GeneID" id="115464360"/>
<evidence type="ECO:0000313" key="3">
    <source>
        <dbReference type="RefSeq" id="XP_030050608.1"/>
    </source>
</evidence>
<dbReference type="AlphaFoldDB" id="A0A6P7XDK2"/>
<dbReference type="InterPro" id="IPR036051">
    <property type="entry name" value="KRAB_dom_sf"/>
</dbReference>
<dbReference type="OrthoDB" id="9892686at2759"/>
<protein>
    <submittedName>
        <fullName evidence="3">Zinc finger protein 2-like</fullName>
    </submittedName>
</protein>
<dbReference type="Pfam" id="PF01352">
    <property type="entry name" value="KRAB"/>
    <property type="match status" value="1"/>
</dbReference>
<dbReference type="InParanoid" id="A0A6P7XDK2"/>
<dbReference type="Proteomes" id="UP000515156">
    <property type="component" value="Chromosome 3"/>
</dbReference>
<proteinExistence type="predicted"/>
<dbReference type="RefSeq" id="XP_030050608.1">
    <property type="nucleotide sequence ID" value="XM_030194748.1"/>
</dbReference>
<dbReference type="SUPFAM" id="SSF109640">
    <property type="entry name" value="KRAB domain (Kruppel-associated box)"/>
    <property type="match status" value="1"/>
</dbReference>
<feature type="domain" description="KRAB" evidence="1">
    <location>
        <begin position="11"/>
        <end position="82"/>
    </location>
</feature>
<sequence>MSDPDSDQALVTFKDIAAYFLEAEWDVLGELQKELYKKVIKEIHSFLISQGYSIANPDVIFKIKEEDEKYVTQKCEWEGKENMNDPTTSK</sequence>
<dbReference type="GO" id="GO:0006355">
    <property type="term" value="P:regulation of DNA-templated transcription"/>
    <property type="evidence" value="ECO:0007669"/>
    <property type="project" value="InterPro"/>
</dbReference>
<evidence type="ECO:0000259" key="1">
    <source>
        <dbReference type="PROSITE" id="PS50805"/>
    </source>
</evidence>
<name>A0A6P7XDK2_9AMPH</name>
<dbReference type="InterPro" id="IPR050169">
    <property type="entry name" value="Krueppel_C2H2_ZnF"/>
</dbReference>
<accession>A0A6P7XDK2</accession>
<dbReference type="CDD" id="cd07765">
    <property type="entry name" value="KRAB_A-box"/>
    <property type="match status" value="1"/>
</dbReference>
<dbReference type="PANTHER" id="PTHR23232">
    <property type="entry name" value="KRAB DOMAIN C2H2 ZINC FINGER"/>
    <property type="match status" value="1"/>
</dbReference>
<dbReference type="PROSITE" id="PS50805">
    <property type="entry name" value="KRAB"/>
    <property type="match status" value="1"/>
</dbReference>
<gene>
    <name evidence="3" type="primary">LOC115464360</name>
</gene>
<dbReference type="KEGG" id="muo:115464360"/>
<dbReference type="InterPro" id="IPR001909">
    <property type="entry name" value="KRAB"/>
</dbReference>
<dbReference type="PANTHER" id="PTHR23232:SF152">
    <property type="entry name" value="ZINC FINGER PROTEIN 182"/>
    <property type="match status" value="1"/>
</dbReference>
<organism evidence="2 3">
    <name type="scientific">Microcaecilia unicolor</name>
    <dbReference type="NCBI Taxonomy" id="1415580"/>
    <lineage>
        <taxon>Eukaryota</taxon>
        <taxon>Metazoa</taxon>
        <taxon>Chordata</taxon>
        <taxon>Craniata</taxon>
        <taxon>Vertebrata</taxon>
        <taxon>Euteleostomi</taxon>
        <taxon>Amphibia</taxon>
        <taxon>Gymnophiona</taxon>
        <taxon>Siphonopidae</taxon>
        <taxon>Microcaecilia</taxon>
    </lineage>
</organism>
<dbReference type="Gene3D" id="6.10.140.140">
    <property type="match status" value="1"/>
</dbReference>
<evidence type="ECO:0000313" key="2">
    <source>
        <dbReference type="Proteomes" id="UP000515156"/>
    </source>
</evidence>